<evidence type="ECO:0000259" key="6">
    <source>
        <dbReference type="PROSITE" id="PS50966"/>
    </source>
</evidence>
<dbReference type="OrthoDB" id="125347at2759"/>
<dbReference type="GO" id="GO:0008270">
    <property type="term" value="F:zinc ion binding"/>
    <property type="evidence" value="ECO:0007669"/>
    <property type="project" value="UniProtKB-KW"/>
</dbReference>
<evidence type="ECO:0000256" key="4">
    <source>
        <dbReference type="PROSITE-ProRule" id="PRU00325"/>
    </source>
</evidence>
<dbReference type="SUPFAM" id="SSF54277">
    <property type="entry name" value="CAD &amp; PB1 domains"/>
    <property type="match status" value="1"/>
</dbReference>
<dbReference type="InterPro" id="IPR018289">
    <property type="entry name" value="MULE_transposase_dom"/>
</dbReference>
<feature type="region of interest" description="Disordered" evidence="5">
    <location>
        <begin position="560"/>
        <end position="589"/>
    </location>
</feature>
<dbReference type="Pfam" id="PF04434">
    <property type="entry name" value="SWIM"/>
    <property type="match status" value="1"/>
</dbReference>
<sequence>MATKGLIVICQSGGEFETEKDGSLSYRGGDAHAIEVDDQMMFDDFKTELTEMFGFSVSTMSIKYFVPGNRNTLITVSDDEDLKRMLKFHVDSITAYVYIVMEEIVAPDVSNMTASRSSRTTLSEEVPPLDQPRVVVNDCIQPNSLLAASVDIVDDTNQIDLPPDIKREYGMDLNYHQAWRAKEIAMEQLQGSYKDVYSQLPFFCDMITETNPGSLATFATKEDSTFHRLFISFHASWSGFVQGCRPLLFLDSTPLKSKYQGMLLTATAADGDDSVFPVAFAVVDAENNDNWHWFLLQLKSAVSTSCSLTFIAARQKGLRESILEIFKGSYHGYCLRYLAEELVRDLKGKFSHEVKSTMIEYLYQAASAPKPEYFRTSVESIKGISLEAYNWIMQSEPQNWANSFFQGARYNHMTSNFGEHFYSRVSDAHELPITRMVDVIRGKIMELIYTRRADSDHWLTRLTPSMEEKLEKESLKVCSLLVLPTTDSIFEVQGESTEVIDMDRCWDCSCKGWQLTGLPCCHAIAVINSNGLNPYDYCSRYFTTERYRLTYAKSVQPIPDVGRSVQKDSSQALVSPPTRCPPGRPKRKL</sequence>
<name>A0A9W7M1P5_HIBTR</name>
<dbReference type="Pfam" id="PF10551">
    <property type="entry name" value="MULE"/>
    <property type="match status" value="1"/>
</dbReference>
<evidence type="ECO:0000256" key="1">
    <source>
        <dbReference type="ARBA" id="ARBA00022723"/>
    </source>
</evidence>
<keyword evidence="1" id="KW-0479">Metal-binding</keyword>
<dbReference type="SMART" id="SM00575">
    <property type="entry name" value="ZnF_PMZ"/>
    <property type="match status" value="1"/>
</dbReference>
<dbReference type="PROSITE" id="PS50966">
    <property type="entry name" value="ZF_SWIM"/>
    <property type="match status" value="1"/>
</dbReference>
<feature type="domain" description="SWIM-type" evidence="6">
    <location>
        <begin position="490"/>
        <end position="531"/>
    </location>
</feature>
<evidence type="ECO:0000313" key="7">
    <source>
        <dbReference type="EMBL" id="GMI84423.1"/>
    </source>
</evidence>
<keyword evidence="2 4" id="KW-0863">Zinc-finger</keyword>
<dbReference type="Gene3D" id="3.10.20.90">
    <property type="entry name" value="Phosphatidylinositol 3-kinase Catalytic Subunit, Chain A, domain 1"/>
    <property type="match status" value="1"/>
</dbReference>
<dbReference type="AlphaFoldDB" id="A0A9W7M1P5"/>
<proteinExistence type="predicted"/>
<dbReference type="EMBL" id="BSYR01000020">
    <property type="protein sequence ID" value="GMI84423.1"/>
    <property type="molecule type" value="Genomic_DNA"/>
</dbReference>
<protein>
    <submittedName>
        <fullName evidence="7">MUSTANG 7</fullName>
    </submittedName>
</protein>
<dbReference type="Pfam" id="PF00564">
    <property type="entry name" value="PB1"/>
    <property type="match status" value="1"/>
</dbReference>
<gene>
    <name evidence="7" type="ORF">HRI_002111600</name>
</gene>
<keyword evidence="3" id="KW-0862">Zinc</keyword>
<evidence type="ECO:0000256" key="2">
    <source>
        <dbReference type="ARBA" id="ARBA00022771"/>
    </source>
</evidence>
<comment type="caution">
    <text evidence="7">The sequence shown here is derived from an EMBL/GenBank/DDBJ whole genome shotgun (WGS) entry which is preliminary data.</text>
</comment>
<keyword evidence="8" id="KW-1185">Reference proteome</keyword>
<dbReference type="Proteomes" id="UP001165190">
    <property type="component" value="Unassembled WGS sequence"/>
</dbReference>
<evidence type="ECO:0000313" key="8">
    <source>
        <dbReference type="Proteomes" id="UP001165190"/>
    </source>
</evidence>
<organism evidence="7 8">
    <name type="scientific">Hibiscus trionum</name>
    <name type="common">Flower of an hour</name>
    <dbReference type="NCBI Taxonomy" id="183268"/>
    <lineage>
        <taxon>Eukaryota</taxon>
        <taxon>Viridiplantae</taxon>
        <taxon>Streptophyta</taxon>
        <taxon>Embryophyta</taxon>
        <taxon>Tracheophyta</taxon>
        <taxon>Spermatophyta</taxon>
        <taxon>Magnoliopsida</taxon>
        <taxon>eudicotyledons</taxon>
        <taxon>Gunneridae</taxon>
        <taxon>Pentapetalae</taxon>
        <taxon>rosids</taxon>
        <taxon>malvids</taxon>
        <taxon>Malvales</taxon>
        <taxon>Malvaceae</taxon>
        <taxon>Malvoideae</taxon>
        <taxon>Hibiscus</taxon>
    </lineage>
</organism>
<dbReference type="PANTHER" id="PTHR31973:SF117">
    <property type="entry name" value="F10A16.15 PROTEIN"/>
    <property type="match status" value="1"/>
</dbReference>
<evidence type="ECO:0000256" key="3">
    <source>
        <dbReference type="ARBA" id="ARBA00022833"/>
    </source>
</evidence>
<dbReference type="SMART" id="SM00666">
    <property type="entry name" value="PB1"/>
    <property type="match status" value="1"/>
</dbReference>
<accession>A0A9W7M1P5</accession>
<dbReference type="InterPro" id="IPR000270">
    <property type="entry name" value="PB1_dom"/>
</dbReference>
<dbReference type="InterPro" id="IPR006564">
    <property type="entry name" value="Znf_PMZ"/>
</dbReference>
<dbReference type="PANTHER" id="PTHR31973">
    <property type="entry name" value="POLYPROTEIN, PUTATIVE-RELATED"/>
    <property type="match status" value="1"/>
</dbReference>
<reference evidence="7" key="1">
    <citation type="submission" date="2023-05" db="EMBL/GenBank/DDBJ databases">
        <title>Genome and transcriptome analyses reveal genes involved in the formation of fine ridges on petal epidermal cells in Hibiscus trionum.</title>
        <authorList>
            <person name="Koshimizu S."/>
            <person name="Masuda S."/>
            <person name="Ishii T."/>
            <person name="Shirasu K."/>
            <person name="Hoshino A."/>
            <person name="Arita M."/>
        </authorList>
    </citation>
    <scope>NUCLEOTIDE SEQUENCE</scope>
    <source>
        <strain evidence="7">Hamamatsu line</strain>
    </source>
</reference>
<dbReference type="InterPro" id="IPR007527">
    <property type="entry name" value="Znf_SWIM"/>
</dbReference>
<evidence type="ECO:0000256" key="5">
    <source>
        <dbReference type="SAM" id="MobiDB-lite"/>
    </source>
</evidence>